<evidence type="ECO:0000313" key="2">
    <source>
        <dbReference type="Proteomes" id="UP001473302"/>
    </source>
</evidence>
<organism evidence="1 2">
    <name type="scientific">Mucor flavus</name>
    <dbReference type="NCBI Taxonomy" id="439312"/>
    <lineage>
        <taxon>Eukaryota</taxon>
        <taxon>Fungi</taxon>
        <taxon>Fungi incertae sedis</taxon>
        <taxon>Mucoromycota</taxon>
        <taxon>Mucoromycotina</taxon>
        <taxon>Mucoromycetes</taxon>
        <taxon>Mucorales</taxon>
        <taxon>Mucorineae</taxon>
        <taxon>Mucoraceae</taxon>
        <taxon>Mucor</taxon>
    </lineage>
</organism>
<protein>
    <submittedName>
        <fullName evidence="1">Uncharacterized protein</fullName>
    </submittedName>
</protein>
<reference evidence="1 2" key="1">
    <citation type="submission" date="2024-04" db="EMBL/GenBank/DDBJ databases">
        <title>genome sequences of Mucor flavus KT1a and Helicostylum pulchrum KT1b strains isolated from the surface of a dry-aged beef.</title>
        <authorList>
            <person name="Toyotome T."/>
            <person name="Hosono M."/>
            <person name="Torimaru M."/>
            <person name="Fukuda K."/>
            <person name="Mikami N."/>
        </authorList>
    </citation>
    <scope>NUCLEOTIDE SEQUENCE [LARGE SCALE GENOMIC DNA]</scope>
    <source>
        <strain evidence="1 2">KT1a</strain>
    </source>
</reference>
<dbReference type="Proteomes" id="UP001473302">
    <property type="component" value="Unassembled WGS sequence"/>
</dbReference>
<dbReference type="EMBL" id="BAABUK010000028">
    <property type="protein sequence ID" value="GAA5815807.1"/>
    <property type="molecule type" value="Genomic_DNA"/>
</dbReference>
<keyword evidence="2" id="KW-1185">Reference proteome</keyword>
<evidence type="ECO:0000313" key="1">
    <source>
        <dbReference type="EMBL" id="GAA5815807.1"/>
    </source>
</evidence>
<gene>
    <name evidence="1" type="ORF">MFLAVUS_009322</name>
</gene>
<proteinExistence type="predicted"/>
<name>A0ABP9Z9N1_9FUNG</name>
<accession>A0ABP9Z9N1</accession>
<sequence>MVEVIYDQEEWAANSEDTIKETASNNHNGQFRYGLGDKLNSNSNLRVLDGRREVIINQRKRADGHLFCSEVTWPKVQKRDDKDFNGQQDVNKVHDQRRRYSISSFTGLCSESSRPMQLIPFGCNLPAYQRDRQCRSGQVVKDQETNIRECNTKIVLSTDTRKMGYSEDRHFPFKM</sequence>
<comment type="caution">
    <text evidence="1">The sequence shown here is derived from an EMBL/GenBank/DDBJ whole genome shotgun (WGS) entry which is preliminary data.</text>
</comment>